<accession>A0A0C3ARL7</accession>
<reference evidence="3" key="2">
    <citation type="submission" date="2015-01" db="EMBL/GenBank/DDBJ databases">
        <title>Evolutionary Origins and Diversification of the Mycorrhizal Mutualists.</title>
        <authorList>
            <consortium name="DOE Joint Genome Institute"/>
            <consortium name="Mycorrhizal Genomics Consortium"/>
            <person name="Kohler A."/>
            <person name="Kuo A."/>
            <person name="Nagy L.G."/>
            <person name="Floudas D."/>
            <person name="Copeland A."/>
            <person name="Barry K.W."/>
            <person name="Cichocki N."/>
            <person name="Veneault-Fourrey C."/>
            <person name="LaButti K."/>
            <person name="Lindquist E.A."/>
            <person name="Lipzen A."/>
            <person name="Lundell T."/>
            <person name="Morin E."/>
            <person name="Murat C."/>
            <person name="Riley R."/>
            <person name="Ohm R."/>
            <person name="Sun H."/>
            <person name="Tunlid A."/>
            <person name="Henrissat B."/>
            <person name="Grigoriev I.V."/>
            <person name="Hibbett D.S."/>
            <person name="Martin F."/>
        </authorList>
    </citation>
    <scope>NUCLEOTIDE SEQUENCE [LARGE SCALE GENOMIC DNA]</scope>
    <source>
        <strain evidence="3">MAFF 305830</strain>
    </source>
</reference>
<sequence>MPDSSSSHVYSSGGDGGGNYESSGDSSGGDGGGVVNYSLAADEFGSSPGGRGSTKSPHWHAGAKPPVTVLVALELSIGVIPDSRTLEGCGGRLHAIEGVEILYMPASGTLSSKIGLL</sequence>
<gene>
    <name evidence="2" type="ORF">M408DRAFT_12333</name>
</gene>
<evidence type="ECO:0000256" key="1">
    <source>
        <dbReference type="SAM" id="MobiDB-lite"/>
    </source>
</evidence>
<protein>
    <submittedName>
        <fullName evidence="2">Uncharacterized protein</fullName>
    </submittedName>
</protein>
<feature type="compositionally biased region" description="Low complexity" evidence="1">
    <location>
        <begin position="1"/>
        <end position="12"/>
    </location>
</feature>
<proteinExistence type="predicted"/>
<dbReference type="Proteomes" id="UP000054097">
    <property type="component" value="Unassembled WGS sequence"/>
</dbReference>
<dbReference type="HOGENOM" id="CLU_2086280_0_0_1"/>
<dbReference type="AlphaFoldDB" id="A0A0C3ARL7"/>
<keyword evidence="3" id="KW-1185">Reference proteome</keyword>
<dbReference type="EMBL" id="KN824368">
    <property type="protein sequence ID" value="KIM21921.1"/>
    <property type="molecule type" value="Genomic_DNA"/>
</dbReference>
<reference evidence="2 3" key="1">
    <citation type="submission" date="2014-04" db="EMBL/GenBank/DDBJ databases">
        <authorList>
            <consortium name="DOE Joint Genome Institute"/>
            <person name="Kuo A."/>
            <person name="Zuccaro A."/>
            <person name="Kohler A."/>
            <person name="Nagy L.G."/>
            <person name="Floudas D."/>
            <person name="Copeland A."/>
            <person name="Barry K.W."/>
            <person name="Cichocki N."/>
            <person name="Veneault-Fourrey C."/>
            <person name="LaButti K."/>
            <person name="Lindquist E.A."/>
            <person name="Lipzen A."/>
            <person name="Lundell T."/>
            <person name="Morin E."/>
            <person name="Murat C."/>
            <person name="Sun H."/>
            <person name="Tunlid A."/>
            <person name="Henrissat B."/>
            <person name="Grigoriev I.V."/>
            <person name="Hibbett D.S."/>
            <person name="Martin F."/>
            <person name="Nordberg H.P."/>
            <person name="Cantor M.N."/>
            <person name="Hua S.X."/>
        </authorList>
    </citation>
    <scope>NUCLEOTIDE SEQUENCE [LARGE SCALE GENOMIC DNA]</scope>
    <source>
        <strain evidence="2 3">MAFF 305830</strain>
    </source>
</reference>
<evidence type="ECO:0000313" key="3">
    <source>
        <dbReference type="Proteomes" id="UP000054097"/>
    </source>
</evidence>
<organism evidence="2 3">
    <name type="scientific">Serendipita vermifera MAFF 305830</name>
    <dbReference type="NCBI Taxonomy" id="933852"/>
    <lineage>
        <taxon>Eukaryota</taxon>
        <taxon>Fungi</taxon>
        <taxon>Dikarya</taxon>
        <taxon>Basidiomycota</taxon>
        <taxon>Agaricomycotina</taxon>
        <taxon>Agaricomycetes</taxon>
        <taxon>Sebacinales</taxon>
        <taxon>Serendipitaceae</taxon>
        <taxon>Serendipita</taxon>
    </lineage>
</organism>
<name>A0A0C3ARL7_SERVB</name>
<evidence type="ECO:0000313" key="2">
    <source>
        <dbReference type="EMBL" id="KIM21921.1"/>
    </source>
</evidence>
<feature type="region of interest" description="Disordered" evidence="1">
    <location>
        <begin position="1"/>
        <end position="61"/>
    </location>
</feature>